<evidence type="ECO:0000313" key="4">
    <source>
        <dbReference type="Proteomes" id="UP000198833"/>
    </source>
</evidence>
<reference evidence="3 4" key="1">
    <citation type="submission" date="2016-10" db="EMBL/GenBank/DDBJ databases">
        <authorList>
            <person name="de Groot N.N."/>
        </authorList>
    </citation>
    <scope>NUCLEOTIDE SEQUENCE [LARGE SCALE GENOMIC DNA]</scope>
    <source>
        <strain evidence="3 4">DSM 15695</strain>
    </source>
</reference>
<organism evidence="3 4">
    <name type="scientific">Ignavigranum ruoffiae</name>
    <dbReference type="NCBI Taxonomy" id="89093"/>
    <lineage>
        <taxon>Bacteria</taxon>
        <taxon>Bacillati</taxon>
        <taxon>Bacillota</taxon>
        <taxon>Bacilli</taxon>
        <taxon>Lactobacillales</taxon>
        <taxon>Aerococcaceae</taxon>
        <taxon>Ignavigranum</taxon>
    </lineage>
</organism>
<dbReference type="AlphaFoldDB" id="A0A1H8ZH89"/>
<feature type="signal peptide" evidence="1">
    <location>
        <begin position="1"/>
        <end position="24"/>
    </location>
</feature>
<keyword evidence="1" id="KW-0732">Signal</keyword>
<name>A0A1H8ZH89_9LACT</name>
<gene>
    <name evidence="3" type="ORF">SAMN04488558_101246</name>
</gene>
<dbReference type="STRING" id="89093.SAMN04488558_101246"/>
<dbReference type="Pfam" id="PF13200">
    <property type="entry name" value="DUF4015"/>
    <property type="match status" value="1"/>
</dbReference>
<sequence>MNIKFLKIWAKLLCLMFFFLFLTACQNKTSTLEKNIPMPEVKAKYDEATLVEFNNKITQGDTNRYEGLTISKEAMLSQPDKLPQVLFYDSDINIPYPEDGVKGLYVTADNLSNPEYLDYLINYLDQTELNSLVIDFKDDYGNIVPVLESDNPMIQENVMGFVDMKPIMKRLEEHKIYPIARIVTFKDYLLSDAHPEYSFHDPSTGGIWQDGNGAQFTNPFLPDVWNYNIGIAIEAAKLGFKDIQFDYVRFPEGFDVFGSSLDYDIGGYSYFISDDPEKEGTERVAAINDFLAQASEQLMPYGVDVSADVFGYTAIAGDAADVRGIGQSFAQMAERVDVMSSMIYPSHWGEAFFGYTYPDLYPYEIVSAYMDHETQLLANVENKVRTRPWLQDFTLPGPPGTYLEYGANEVQVQINALYEHGIHEYLLWNALGEYTEGVDYSPDIQPVEDSNSQVQ</sequence>
<keyword evidence="4" id="KW-1185">Reference proteome</keyword>
<dbReference type="OrthoDB" id="9774125at2"/>
<evidence type="ECO:0000256" key="1">
    <source>
        <dbReference type="SAM" id="SignalP"/>
    </source>
</evidence>
<feature type="chain" id="PRO_5039485079" description="DUF4015 domain-containing protein" evidence="1">
    <location>
        <begin position="25"/>
        <end position="455"/>
    </location>
</feature>
<dbReference type="Gene3D" id="3.20.20.80">
    <property type="entry name" value="Glycosidases"/>
    <property type="match status" value="1"/>
</dbReference>
<protein>
    <recommendedName>
        <fullName evidence="2">DUF4015 domain-containing protein</fullName>
    </recommendedName>
</protein>
<dbReference type="Proteomes" id="UP000198833">
    <property type="component" value="Unassembled WGS sequence"/>
</dbReference>
<dbReference type="EMBL" id="FOEN01000001">
    <property type="protein sequence ID" value="SEP63782.1"/>
    <property type="molecule type" value="Genomic_DNA"/>
</dbReference>
<accession>A0A1H8ZH89</accession>
<dbReference type="PROSITE" id="PS51257">
    <property type="entry name" value="PROKAR_LIPOPROTEIN"/>
    <property type="match status" value="1"/>
</dbReference>
<evidence type="ECO:0000313" key="3">
    <source>
        <dbReference type="EMBL" id="SEP63782.1"/>
    </source>
</evidence>
<proteinExistence type="predicted"/>
<dbReference type="InterPro" id="IPR025275">
    <property type="entry name" value="DUF4015"/>
</dbReference>
<feature type="domain" description="DUF4015" evidence="2">
    <location>
        <begin position="103"/>
        <end position="434"/>
    </location>
</feature>
<evidence type="ECO:0000259" key="2">
    <source>
        <dbReference type="Pfam" id="PF13200"/>
    </source>
</evidence>